<dbReference type="AlphaFoldDB" id="A0A1V8RLL2"/>
<name>A0A1V8RLL2_9HYPH</name>
<proteinExistence type="inferred from homology"/>
<evidence type="ECO:0000313" key="7">
    <source>
        <dbReference type="EMBL" id="OQM74088.1"/>
    </source>
</evidence>
<accession>A0A1V8RLL2</accession>
<dbReference type="Proteomes" id="UP000191905">
    <property type="component" value="Unassembled WGS sequence"/>
</dbReference>
<comment type="similarity">
    <text evidence="1">Belongs to the leucine-binding protein family.</text>
</comment>
<protein>
    <recommendedName>
        <fullName evidence="6">Leucine-binding protein domain-containing protein</fullName>
    </recommendedName>
</protein>
<dbReference type="PRINTS" id="PR00337">
    <property type="entry name" value="LEUILEVALBP"/>
</dbReference>
<dbReference type="InterPro" id="IPR028081">
    <property type="entry name" value="Leu-bd"/>
</dbReference>
<evidence type="ECO:0000256" key="3">
    <source>
        <dbReference type="ARBA" id="ARBA00022729"/>
    </source>
</evidence>
<dbReference type="InterPro" id="IPR000709">
    <property type="entry name" value="Leu_Ile_Val-bd"/>
</dbReference>
<dbReference type="CDD" id="cd19980">
    <property type="entry name" value="PBP1_ABC_ligand_binding-like"/>
    <property type="match status" value="1"/>
</dbReference>
<sequence>MFPIKKPKELGMLRATLAAAAVLFAIQGATAEENIVIGLSTPLSGSVAALGQHENWGASLAAKEINEAGGINGKQIQVEAQDNQCNPTQGITSVENLLEKNPIAVIGALCSSVTLAVMPVMERAERPLMVGVATSPIITEQAGVGGNQWTFRINPSDAGLAVALGKYLADKGSIKTIAFVGEDTDYGRGGHSAMAEALKGTGIEIVSADFYKQGTPDFTTVLTRIKTAKPDAVALYATGVDELGFIRQYRGMNIDSLLSGRVSLDELLPVIQAGALEDASSVYPYAVELDTPENKAFVEKFKATYGELPNNQSFQGYESIRVLADALKRSKELTPAALRNALKGTDMTSVTGGTIKFDDHNQAHNLALIMKVKDGVIVIETTSGT</sequence>
<keyword evidence="4" id="KW-0029">Amino-acid transport</keyword>
<keyword evidence="8" id="KW-1185">Reference proteome</keyword>
<dbReference type="InterPro" id="IPR028082">
    <property type="entry name" value="Peripla_BP_I"/>
</dbReference>
<comment type="caution">
    <text evidence="7">The sequence shown here is derived from an EMBL/GenBank/DDBJ whole genome shotgun (WGS) entry which is preliminary data.</text>
</comment>
<evidence type="ECO:0000256" key="1">
    <source>
        <dbReference type="ARBA" id="ARBA00010062"/>
    </source>
</evidence>
<feature type="domain" description="Leucine-binding protein" evidence="6">
    <location>
        <begin position="35"/>
        <end position="375"/>
    </location>
</feature>
<dbReference type="PANTHER" id="PTHR30483:SF6">
    <property type="entry name" value="PERIPLASMIC BINDING PROTEIN OF ABC TRANSPORTER FOR NATURAL AMINO ACIDS"/>
    <property type="match status" value="1"/>
</dbReference>
<keyword evidence="2" id="KW-0813">Transport</keyword>
<organism evidence="7 8">
    <name type="scientific">Manganibacter manganicus</name>
    <dbReference type="NCBI Taxonomy" id="1873176"/>
    <lineage>
        <taxon>Bacteria</taxon>
        <taxon>Pseudomonadati</taxon>
        <taxon>Pseudomonadota</taxon>
        <taxon>Alphaproteobacteria</taxon>
        <taxon>Hyphomicrobiales</taxon>
        <taxon>Phyllobacteriaceae</taxon>
        <taxon>Manganibacter</taxon>
    </lineage>
</organism>
<evidence type="ECO:0000259" key="6">
    <source>
        <dbReference type="Pfam" id="PF13458"/>
    </source>
</evidence>
<dbReference type="GO" id="GO:0006865">
    <property type="term" value="P:amino acid transport"/>
    <property type="evidence" value="ECO:0007669"/>
    <property type="project" value="UniProtKB-KW"/>
</dbReference>
<gene>
    <name evidence="7" type="ORF">BFN67_22870</name>
</gene>
<evidence type="ECO:0000256" key="5">
    <source>
        <dbReference type="SAM" id="SignalP"/>
    </source>
</evidence>
<feature type="chain" id="PRO_5012980653" description="Leucine-binding protein domain-containing protein" evidence="5">
    <location>
        <begin position="32"/>
        <end position="385"/>
    </location>
</feature>
<dbReference type="STRING" id="1873176.BFN67_22870"/>
<feature type="signal peptide" evidence="5">
    <location>
        <begin position="1"/>
        <end position="31"/>
    </location>
</feature>
<reference evidence="7" key="1">
    <citation type="journal article" date="2016" name="Int. J. Syst. Evol. Microbiol.">
        <title>Pseudaminobacter manganicus sp. nov., isolated from sludge of a manganese mine.</title>
        <authorList>
            <person name="Li J."/>
            <person name="Huang J."/>
            <person name="Liao S."/>
            <person name="Wang G."/>
        </authorList>
    </citation>
    <scope>NUCLEOTIDE SEQUENCE [LARGE SCALE GENOMIC DNA]</scope>
    <source>
        <strain evidence="7">JH-7</strain>
    </source>
</reference>
<dbReference type="Gene3D" id="3.40.50.2300">
    <property type="match status" value="2"/>
</dbReference>
<dbReference type="SUPFAM" id="SSF53822">
    <property type="entry name" value="Periplasmic binding protein-like I"/>
    <property type="match status" value="1"/>
</dbReference>
<evidence type="ECO:0000256" key="2">
    <source>
        <dbReference type="ARBA" id="ARBA00022448"/>
    </source>
</evidence>
<dbReference type="EMBL" id="MDET01000041">
    <property type="protein sequence ID" value="OQM74088.1"/>
    <property type="molecule type" value="Genomic_DNA"/>
</dbReference>
<dbReference type="Pfam" id="PF13458">
    <property type="entry name" value="Peripla_BP_6"/>
    <property type="match status" value="1"/>
</dbReference>
<keyword evidence="3 5" id="KW-0732">Signal</keyword>
<dbReference type="InterPro" id="IPR051010">
    <property type="entry name" value="BCAA_transport"/>
</dbReference>
<dbReference type="PANTHER" id="PTHR30483">
    <property type="entry name" value="LEUCINE-SPECIFIC-BINDING PROTEIN"/>
    <property type="match status" value="1"/>
</dbReference>
<evidence type="ECO:0000256" key="4">
    <source>
        <dbReference type="ARBA" id="ARBA00022970"/>
    </source>
</evidence>
<evidence type="ECO:0000313" key="8">
    <source>
        <dbReference type="Proteomes" id="UP000191905"/>
    </source>
</evidence>